<reference evidence="2 3" key="1">
    <citation type="journal article" date="2019" name="Commun. Biol.">
        <title>The bagworm genome reveals a unique fibroin gene that provides high tensile strength.</title>
        <authorList>
            <person name="Kono N."/>
            <person name="Nakamura H."/>
            <person name="Ohtoshi R."/>
            <person name="Tomita M."/>
            <person name="Numata K."/>
            <person name="Arakawa K."/>
        </authorList>
    </citation>
    <scope>NUCLEOTIDE SEQUENCE [LARGE SCALE GENOMIC DNA]</scope>
</reference>
<name>A0A4C1T9F8_EUMVA</name>
<accession>A0A4C1T9F8</accession>
<protein>
    <submittedName>
        <fullName evidence="2">Uncharacterized protein</fullName>
    </submittedName>
</protein>
<dbReference type="Proteomes" id="UP000299102">
    <property type="component" value="Unassembled WGS sequence"/>
</dbReference>
<evidence type="ECO:0000313" key="2">
    <source>
        <dbReference type="EMBL" id="GBP09931.1"/>
    </source>
</evidence>
<evidence type="ECO:0000313" key="3">
    <source>
        <dbReference type="Proteomes" id="UP000299102"/>
    </source>
</evidence>
<comment type="caution">
    <text evidence="2">The sequence shown here is derived from an EMBL/GenBank/DDBJ whole genome shotgun (WGS) entry which is preliminary data.</text>
</comment>
<organism evidence="2 3">
    <name type="scientific">Eumeta variegata</name>
    <name type="common">Bagworm moth</name>
    <name type="synonym">Eumeta japonica</name>
    <dbReference type="NCBI Taxonomy" id="151549"/>
    <lineage>
        <taxon>Eukaryota</taxon>
        <taxon>Metazoa</taxon>
        <taxon>Ecdysozoa</taxon>
        <taxon>Arthropoda</taxon>
        <taxon>Hexapoda</taxon>
        <taxon>Insecta</taxon>
        <taxon>Pterygota</taxon>
        <taxon>Neoptera</taxon>
        <taxon>Endopterygota</taxon>
        <taxon>Lepidoptera</taxon>
        <taxon>Glossata</taxon>
        <taxon>Ditrysia</taxon>
        <taxon>Tineoidea</taxon>
        <taxon>Psychidae</taxon>
        <taxon>Oiketicinae</taxon>
        <taxon>Eumeta</taxon>
    </lineage>
</organism>
<feature type="region of interest" description="Disordered" evidence="1">
    <location>
        <begin position="1"/>
        <end position="28"/>
    </location>
</feature>
<sequence>MERGVDHRNSHSLNRTKQKKATTLRPYSHISPAKLEQQIVVLALRLRNTKAPLHYSQLRRKTAEISPVILRTSLKVFVPSRRPGRRNVCPSSRRSRNRLRLVFREAVCSTTCS</sequence>
<dbReference type="EMBL" id="BGZK01000038">
    <property type="protein sequence ID" value="GBP09931.1"/>
    <property type="molecule type" value="Genomic_DNA"/>
</dbReference>
<dbReference type="AlphaFoldDB" id="A0A4C1T9F8"/>
<evidence type="ECO:0000256" key="1">
    <source>
        <dbReference type="SAM" id="MobiDB-lite"/>
    </source>
</evidence>
<gene>
    <name evidence="2" type="ORF">EVAR_92468_1</name>
</gene>
<keyword evidence="3" id="KW-1185">Reference proteome</keyword>
<proteinExistence type="predicted"/>